<sequence length="56" mass="6078">MRRSPENILNPMALGKGKNSVVVEKMSGNLLCSPIAESDLVPRTRNGRTEGPRQAT</sequence>
<evidence type="ECO:0000313" key="3">
    <source>
        <dbReference type="Proteomes" id="UP001187192"/>
    </source>
</evidence>
<comment type="caution">
    <text evidence="2">The sequence shown here is derived from an EMBL/GenBank/DDBJ whole genome shotgun (WGS) entry which is preliminary data.</text>
</comment>
<evidence type="ECO:0000256" key="1">
    <source>
        <dbReference type="SAM" id="MobiDB-lite"/>
    </source>
</evidence>
<name>A0AA88DVZ2_FICCA</name>
<proteinExistence type="predicted"/>
<dbReference type="EMBL" id="BTGU01000136">
    <property type="protein sequence ID" value="GMN62862.1"/>
    <property type="molecule type" value="Genomic_DNA"/>
</dbReference>
<keyword evidence="3" id="KW-1185">Reference proteome</keyword>
<organism evidence="2 3">
    <name type="scientific">Ficus carica</name>
    <name type="common">Common fig</name>
    <dbReference type="NCBI Taxonomy" id="3494"/>
    <lineage>
        <taxon>Eukaryota</taxon>
        <taxon>Viridiplantae</taxon>
        <taxon>Streptophyta</taxon>
        <taxon>Embryophyta</taxon>
        <taxon>Tracheophyta</taxon>
        <taxon>Spermatophyta</taxon>
        <taxon>Magnoliopsida</taxon>
        <taxon>eudicotyledons</taxon>
        <taxon>Gunneridae</taxon>
        <taxon>Pentapetalae</taxon>
        <taxon>rosids</taxon>
        <taxon>fabids</taxon>
        <taxon>Rosales</taxon>
        <taxon>Moraceae</taxon>
        <taxon>Ficeae</taxon>
        <taxon>Ficus</taxon>
    </lineage>
</organism>
<dbReference type="AlphaFoldDB" id="A0AA88DVZ2"/>
<dbReference type="Proteomes" id="UP001187192">
    <property type="component" value="Unassembled WGS sequence"/>
</dbReference>
<evidence type="ECO:0000313" key="2">
    <source>
        <dbReference type="EMBL" id="GMN62862.1"/>
    </source>
</evidence>
<gene>
    <name evidence="2" type="ORF">TIFTF001_031929</name>
</gene>
<protein>
    <submittedName>
        <fullName evidence="2">Uncharacterized protein</fullName>
    </submittedName>
</protein>
<reference evidence="2" key="1">
    <citation type="submission" date="2023-07" db="EMBL/GenBank/DDBJ databases">
        <title>draft genome sequence of fig (Ficus carica).</title>
        <authorList>
            <person name="Takahashi T."/>
            <person name="Nishimura K."/>
        </authorList>
    </citation>
    <scope>NUCLEOTIDE SEQUENCE</scope>
</reference>
<feature type="region of interest" description="Disordered" evidence="1">
    <location>
        <begin position="37"/>
        <end position="56"/>
    </location>
</feature>
<accession>A0AA88DVZ2</accession>
<feature type="compositionally biased region" description="Basic and acidic residues" evidence="1">
    <location>
        <begin position="47"/>
        <end position="56"/>
    </location>
</feature>